<dbReference type="Pfam" id="PF21305">
    <property type="entry name" value="type_II_gspD_N0"/>
    <property type="match status" value="1"/>
</dbReference>
<evidence type="ECO:0000313" key="15">
    <source>
        <dbReference type="Proteomes" id="UP000246744"/>
    </source>
</evidence>
<keyword evidence="8" id="KW-0472">Membrane</keyword>
<proteinExistence type="inferred from homology"/>
<dbReference type="InterPro" id="IPR001775">
    <property type="entry name" value="GspD/PilQ"/>
</dbReference>
<keyword evidence="3 10" id="KW-0813">Transport</keyword>
<feature type="domain" description="NolW-like" evidence="12">
    <location>
        <begin position="199"/>
        <end position="268"/>
    </location>
</feature>
<evidence type="ECO:0000256" key="8">
    <source>
        <dbReference type="ARBA" id="ARBA00023136"/>
    </source>
</evidence>
<dbReference type="Proteomes" id="UP000246744">
    <property type="component" value="Unassembled WGS sequence"/>
</dbReference>
<evidence type="ECO:0000256" key="10">
    <source>
        <dbReference type="RuleBase" id="RU004004"/>
    </source>
</evidence>
<keyword evidence="4" id="KW-1134">Transmembrane beta strand</keyword>
<dbReference type="InterPro" id="IPR005644">
    <property type="entry name" value="NolW-like"/>
</dbReference>
<keyword evidence="9" id="KW-0998">Cell outer membrane</keyword>
<dbReference type="GO" id="GO:0015628">
    <property type="term" value="P:protein secretion by the type II secretion system"/>
    <property type="evidence" value="ECO:0007669"/>
    <property type="project" value="InterPro"/>
</dbReference>
<dbReference type="InterPro" id="IPR038591">
    <property type="entry name" value="NolW-like_sf"/>
</dbReference>
<gene>
    <name evidence="14" type="ORF">DES37_1189</name>
</gene>
<feature type="domain" description="NolW-like" evidence="12">
    <location>
        <begin position="135"/>
        <end position="195"/>
    </location>
</feature>
<evidence type="ECO:0000259" key="12">
    <source>
        <dbReference type="Pfam" id="PF03958"/>
    </source>
</evidence>
<dbReference type="EMBL" id="QGTS01000018">
    <property type="protein sequence ID" value="PWW02655.1"/>
    <property type="molecule type" value="Genomic_DNA"/>
</dbReference>
<comment type="caution">
    <text evidence="14">The sequence shown here is derived from an EMBL/GenBank/DDBJ whole genome shotgun (WGS) entry which is preliminary data.</text>
</comment>
<protein>
    <submittedName>
        <fullName evidence="14">General secretion pathway protein D</fullName>
    </submittedName>
</protein>
<dbReference type="InterPro" id="IPR013356">
    <property type="entry name" value="T2SS_GspD"/>
</dbReference>
<feature type="domain" description="GspD-like N0" evidence="13">
    <location>
        <begin position="39"/>
        <end position="108"/>
    </location>
</feature>
<dbReference type="GO" id="GO:0009279">
    <property type="term" value="C:cell outer membrane"/>
    <property type="evidence" value="ECO:0007669"/>
    <property type="project" value="UniProtKB-SubCell"/>
</dbReference>
<dbReference type="Pfam" id="PF03958">
    <property type="entry name" value="Secretin_N"/>
    <property type="match status" value="3"/>
</dbReference>
<keyword evidence="15" id="KW-1185">Reference proteome</keyword>
<name>A0A317PQL7_9ENTR</name>
<feature type="domain" description="NolW-like" evidence="12">
    <location>
        <begin position="279"/>
        <end position="359"/>
    </location>
</feature>
<feature type="domain" description="Type II/III secretion system secretin-like" evidence="11">
    <location>
        <begin position="432"/>
        <end position="595"/>
    </location>
</feature>
<dbReference type="NCBIfam" id="TIGR02517">
    <property type="entry name" value="type_II_gspD"/>
    <property type="match status" value="1"/>
</dbReference>
<dbReference type="InterPro" id="IPR050810">
    <property type="entry name" value="Bact_Secretion_Sys_Channel"/>
</dbReference>
<evidence type="ECO:0000259" key="11">
    <source>
        <dbReference type="Pfam" id="PF00263"/>
    </source>
</evidence>
<dbReference type="AlphaFoldDB" id="A0A317PQL7"/>
<dbReference type="Pfam" id="PF00263">
    <property type="entry name" value="Secretin"/>
    <property type="match status" value="1"/>
</dbReference>
<evidence type="ECO:0000313" key="14">
    <source>
        <dbReference type="EMBL" id="PWW02655.1"/>
    </source>
</evidence>
<evidence type="ECO:0000256" key="2">
    <source>
        <dbReference type="ARBA" id="ARBA00006980"/>
    </source>
</evidence>
<dbReference type="Gene3D" id="3.30.1370.120">
    <property type="match status" value="3"/>
</dbReference>
<organism evidence="14 15">
    <name type="scientific">Mangrovibacter plantisponsor</name>
    <dbReference type="NCBI Taxonomy" id="451513"/>
    <lineage>
        <taxon>Bacteria</taxon>
        <taxon>Pseudomonadati</taxon>
        <taxon>Pseudomonadota</taxon>
        <taxon>Gammaproteobacteria</taxon>
        <taxon>Enterobacterales</taxon>
        <taxon>Enterobacteriaceae</taxon>
        <taxon>Mangrovibacter</taxon>
    </lineage>
</organism>
<keyword evidence="6" id="KW-0732">Signal</keyword>
<reference evidence="14 15" key="1">
    <citation type="submission" date="2018-05" db="EMBL/GenBank/DDBJ databases">
        <title>Genomic Encyclopedia of Type Strains, Phase IV (KMG-IV): sequencing the most valuable type-strain genomes for metagenomic binning, comparative biology and taxonomic classification.</title>
        <authorList>
            <person name="Goeker M."/>
        </authorList>
    </citation>
    <scope>NUCLEOTIDE SEQUENCE [LARGE SCALE GENOMIC DNA]</scope>
    <source>
        <strain evidence="14 15">DSM 19579</strain>
    </source>
</reference>
<dbReference type="PANTHER" id="PTHR30332">
    <property type="entry name" value="PROBABLE GENERAL SECRETION PATHWAY PROTEIN D"/>
    <property type="match status" value="1"/>
</dbReference>
<evidence type="ECO:0000256" key="6">
    <source>
        <dbReference type="ARBA" id="ARBA00022729"/>
    </source>
</evidence>
<dbReference type="InterPro" id="IPR004846">
    <property type="entry name" value="T2SS/T3SS_dom"/>
</dbReference>
<sequence length="656" mass="70601">MSKATVIYEHVKCFFKYSIAGFLMILIPFCSTAESYSANFQNTEIREFVNTVSKVLNKTIVIDPAIQGTINVRSYDSLDSERYYQFFLSVLQVYGFTAVNMPGGITKIIPERNAKSAGIPLVQDGDITRHDEVIMRIVPLDNISGRELAPLLRQLNDAAEGSVVHYDAANMLLMTGRASVVERLVAIVARVDNRAQHHVETLALHNASASDVVNMANALHRDGTAGQPGTVGRIYASIVADERTNTVLVSGDAPARARMIQTLQKLDREHSPGAMGGNTQVVYLKYAKAAQLIDVLNGVINNAVDSSDPAAPVVIETSKSTPVSVTADDQTNSLILNAPNHIMRQLRDVIDQLDIRRPQVLVEAIIAEVSDAQGLNFGIQWMNNSAGGTNFGSATDPSVTAIPGNGMGQVLGSAQGLAAGFYRGNWAGLLTALQTSNQNNILATPSIVTLDNVEAEFTVGQDVPVLTGSQTTSGDNVYNTVERRSVGIKLKVTPQINLGDTVRLDIEQEVSSVSTSAASNALGPTFDTRNVRNAVLVGTGNTVVVGGLLDNSTSEGNSAVPLLGRIPVLKHLFGTTSKSTSKRNLMLFIRPTIMREQDRYDQVSLQSLSRFKQHDFSTPADQVFHQALDQSVGAGGQTVDAMLNDIQRFYAGSSNE</sequence>
<accession>A0A317PQL7</accession>
<keyword evidence="5" id="KW-0812">Transmembrane</keyword>
<evidence type="ECO:0000256" key="7">
    <source>
        <dbReference type="ARBA" id="ARBA00022927"/>
    </source>
</evidence>
<evidence type="ECO:0000256" key="1">
    <source>
        <dbReference type="ARBA" id="ARBA00004442"/>
    </source>
</evidence>
<dbReference type="PANTHER" id="PTHR30332:SF24">
    <property type="entry name" value="SECRETIN GSPD-RELATED"/>
    <property type="match status" value="1"/>
</dbReference>
<comment type="subcellular location">
    <subcellularLocation>
        <location evidence="1 10">Cell outer membrane</location>
    </subcellularLocation>
</comment>
<evidence type="ECO:0000256" key="9">
    <source>
        <dbReference type="ARBA" id="ARBA00023237"/>
    </source>
</evidence>
<evidence type="ECO:0000256" key="3">
    <source>
        <dbReference type="ARBA" id="ARBA00022448"/>
    </source>
</evidence>
<evidence type="ECO:0000256" key="5">
    <source>
        <dbReference type="ARBA" id="ARBA00022692"/>
    </source>
</evidence>
<evidence type="ECO:0000256" key="4">
    <source>
        <dbReference type="ARBA" id="ARBA00022452"/>
    </source>
</evidence>
<comment type="similarity">
    <text evidence="2">Belongs to the bacterial secretin family. GSP D subfamily.</text>
</comment>
<dbReference type="PRINTS" id="PR00811">
    <property type="entry name" value="BCTERIALGSPD"/>
</dbReference>
<dbReference type="InterPro" id="IPR049371">
    <property type="entry name" value="GspD-like_N0"/>
</dbReference>
<dbReference type="GO" id="GO:0015627">
    <property type="term" value="C:type II protein secretion system complex"/>
    <property type="evidence" value="ECO:0007669"/>
    <property type="project" value="InterPro"/>
</dbReference>
<keyword evidence="7" id="KW-0653">Protein transport</keyword>
<evidence type="ECO:0000259" key="13">
    <source>
        <dbReference type="Pfam" id="PF21305"/>
    </source>
</evidence>